<gene>
    <name evidence="1" type="ORF">CURHAP_LOCUS30386</name>
    <name evidence="2" type="ORF">ORAREDHAP_LOCUS29910</name>
</gene>
<accession>A0A6J5UQB2</accession>
<dbReference type="Proteomes" id="UP000507222">
    <property type="component" value="Unassembled WGS sequence"/>
</dbReference>
<dbReference type="EMBL" id="CAEKKB010000004">
    <property type="protein sequence ID" value="CAB4309122.1"/>
    <property type="molecule type" value="Genomic_DNA"/>
</dbReference>
<protein>
    <submittedName>
        <fullName evidence="1">Uncharacterized protein</fullName>
    </submittedName>
</protein>
<dbReference type="AlphaFoldDB" id="A0A6J5UQB2"/>
<sequence length="62" mass="7044">MDVLFLEQEVYFSREVQAQAGPDNVDDPSDLKEFVTLESLCNLTRHDELTDRLDSKNCAGQP</sequence>
<evidence type="ECO:0000313" key="1">
    <source>
        <dbReference type="EMBL" id="CAB4278719.1"/>
    </source>
</evidence>
<evidence type="ECO:0000313" key="3">
    <source>
        <dbReference type="Proteomes" id="UP000507222"/>
    </source>
</evidence>
<dbReference type="EMBL" id="CAEKDK010000004">
    <property type="protein sequence ID" value="CAB4278719.1"/>
    <property type="molecule type" value="Genomic_DNA"/>
</dbReference>
<dbReference type="Proteomes" id="UP000507245">
    <property type="component" value="Unassembled WGS sequence"/>
</dbReference>
<evidence type="ECO:0000313" key="2">
    <source>
        <dbReference type="EMBL" id="CAB4309122.1"/>
    </source>
</evidence>
<name>A0A6J5UQB2_PRUAR</name>
<reference evidence="1 3" key="2">
    <citation type="submission" date="2020-05" db="EMBL/GenBank/DDBJ databases">
        <authorList>
            <person name="Campoy J."/>
            <person name="Schneeberger K."/>
            <person name="Spophaly S."/>
        </authorList>
    </citation>
    <scope>NUCLEOTIDE SEQUENCE [LARGE SCALE GENOMIC DNA]</scope>
    <source>
        <strain evidence="1">PruArmRojPasFocal</strain>
    </source>
</reference>
<organism evidence="1 3">
    <name type="scientific">Prunus armeniaca</name>
    <name type="common">Apricot</name>
    <name type="synonym">Armeniaca vulgaris</name>
    <dbReference type="NCBI Taxonomy" id="36596"/>
    <lineage>
        <taxon>Eukaryota</taxon>
        <taxon>Viridiplantae</taxon>
        <taxon>Streptophyta</taxon>
        <taxon>Embryophyta</taxon>
        <taxon>Tracheophyta</taxon>
        <taxon>Spermatophyta</taxon>
        <taxon>Magnoliopsida</taxon>
        <taxon>eudicotyledons</taxon>
        <taxon>Gunneridae</taxon>
        <taxon>Pentapetalae</taxon>
        <taxon>rosids</taxon>
        <taxon>fabids</taxon>
        <taxon>Rosales</taxon>
        <taxon>Rosaceae</taxon>
        <taxon>Amygdaloideae</taxon>
        <taxon>Amygdaleae</taxon>
        <taxon>Prunus</taxon>
    </lineage>
</organism>
<evidence type="ECO:0000313" key="4">
    <source>
        <dbReference type="Proteomes" id="UP000507245"/>
    </source>
</evidence>
<keyword evidence="4" id="KW-1185">Reference proteome</keyword>
<reference evidence="4" key="1">
    <citation type="journal article" date="2020" name="Genome Biol.">
        <title>Gamete binning: chromosome-level and haplotype-resolved genome assembly enabled by high-throughput single-cell sequencing of gamete genomes.</title>
        <authorList>
            <person name="Campoy J.A."/>
            <person name="Sun H."/>
            <person name="Goel M."/>
            <person name="Jiao W.-B."/>
            <person name="Folz-Donahue K."/>
            <person name="Wang N."/>
            <person name="Rubio M."/>
            <person name="Liu C."/>
            <person name="Kukat C."/>
            <person name="Ruiz D."/>
            <person name="Huettel B."/>
            <person name="Schneeberger K."/>
        </authorList>
    </citation>
    <scope>NUCLEOTIDE SEQUENCE [LARGE SCALE GENOMIC DNA]</scope>
    <source>
        <strain evidence="4">cv. Rojo Pasion</strain>
    </source>
</reference>
<dbReference type="OrthoDB" id="10361729at2759"/>
<proteinExistence type="predicted"/>